<evidence type="ECO:0000256" key="4">
    <source>
        <dbReference type="ARBA" id="ARBA00004406"/>
    </source>
</evidence>
<evidence type="ECO:0000256" key="7">
    <source>
        <dbReference type="ARBA" id="ARBA00022723"/>
    </source>
</evidence>
<name>A0A9N9MWH3_9CUCU</name>
<evidence type="ECO:0000313" key="18">
    <source>
        <dbReference type="Proteomes" id="UP001152799"/>
    </source>
</evidence>
<keyword evidence="12 15" id="KW-0503">Monooxygenase</keyword>
<organism evidence="17 18">
    <name type="scientific">Ceutorhynchus assimilis</name>
    <name type="common">cabbage seed weevil</name>
    <dbReference type="NCBI Taxonomy" id="467358"/>
    <lineage>
        <taxon>Eukaryota</taxon>
        <taxon>Metazoa</taxon>
        <taxon>Ecdysozoa</taxon>
        <taxon>Arthropoda</taxon>
        <taxon>Hexapoda</taxon>
        <taxon>Insecta</taxon>
        <taxon>Pterygota</taxon>
        <taxon>Neoptera</taxon>
        <taxon>Endopterygota</taxon>
        <taxon>Coleoptera</taxon>
        <taxon>Polyphaga</taxon>
        <taxon>Cucujiformia</taxon>
        <taxon>Curculionidae</taxon>
        <taxon>Ceutorhynchinae</taxon>
        <taxon>Ceutorhynchus</taxon>
    </lineage>
</organism>
<dbReference type="FunFam" id="1.10.630.10:FF:000238">
    <property type="entry name" value="Cytochrome P450 2A6"/>
    <property type="match status" value="1"/>
</dbReference>
<gene>
    <name evidence="17" type="ORF">CEUTPL_LOCUS12012</name>
</gene>
<evidence type="ECO:0000256" key="6">
    <source>
        <dbReference type="ARBA" id="ARBA00022617"/>
    </source>
</evidence>
<keyword evidence="8" id="KW-0256">Endoplasmic reticulum</keyword>
<dbReference type="PANTHER" id="PTHR24300:SF376">
    <property type="entry name" value="CYTOCHROME P450 15A1"/>
    <property type="match status" value="1"/>
</dbReference>
<dbReference type="GO" id="GO:0020037">
    <property type="term" value="F:heme binding"/>
    <property type="evidence" value="ECO:0007669"/>
    <property type="project" value="InterPro"/>
</dbReference>
<keyword evidence="6 14" id="KW-0349">Heme</keyword>
<dbReference type="GO" id="GO:0005789">
    <property type="term" value="C:endoplasmic reticulum membrane"/>
    <property type="evidence" value="ECO:0007669"/>
    <property type="project" value="UniProtKB-SubCell"/>
</dbReference>
<evidence type="ECO:0008006" key="19">
    <source>
        <dbReference type="Google" id="ProtNLM"/>
    </source>
</evidence>
<keyword evidence="10 15" id="KW-0560">Oxidoreductase</keyword>
<sequence>KNKISFKTIILFNLLLFSGPRWIPLIGHGPELRKLAKYYGGQHLAFEELSRRYDTNVVGLKLGQERIVCACSYQSVKQVMTSDEFLGRPDNFFFRLRTMGARLGITGTDGDLWKNQRAFLTSHLRALGFGKDYMEKMVKAEVEHFISLFENREEGLDLAAALPISVLNILWNLICGQGLEDNYQVGQFLELLKKRTTAFDAAGGTLNNYPWLRFIIPEKSGYNLLGIINFEITDFISQAVNEHKANWTEDRTDDFIYAFLREIKRLDKKESYFTDDQLIMVCLDIFIAGSTTTSDTISFAFLAMILFPEVQKKVHDCIDHEFRQNEDVYYADRQRAPYIEAVLLECQRMFPVMPVAGIRRTLRQAYLDQYIIPKNTTVLVNLHSVHHDQDYWKDPENFRPERFLDENGSIIRQDRVLTFGLGKRKCLGDVLAKSCIFLFFVEILRKYKIEHHASWKKPTGKQTPGISMTPEKYRAKFIPRF</sequence>
<dbReference type="InterPro" id="IPR002401">
    <property type="entry name" value="Cyt_P450_E_grp-I"/>
</dbReference>
<evidence type="ECO:0000256" key="8">
    <source>
        <dbReference type="ARBA" id="ARBA00022824"/>
    </source>
</evidence>
<keyword evidence="11 14" id="KW-0408">Iron</keyword>
<feature type="signal peptide" evidence="16">
    <location>
        <begin position="1"/>
        <end position="20"/>
    </location>
</feature>
<dbReference type="PRINTS" id="PR00385">
    <property type="entry name" value="P450"/>
</dbReference>
<evidence type="ECO:0000256" key="3">
    <source>
        <dbReference type="ARBA" id="ARBA00004174"/>
    </source>
</evidence>
<keyword evidence="16" id="KW-0732">Signal</keyword>
<dbReference type="GO" id="GO:0006082">
    <property type="term" value="P:organic acid metabolic process"/>
    <property type="evidence" value="ECO:0007669"/>
    <property type="project" value="TreeGrafter"/>
</dbReference>
<dbReference type="Proteomes" id="UP001152799">
    <property type="component" value="Chromosome 7"/>
</dbReference>
<reference evidence="17" key="1">
    <citation type="submission" date="2022-01" db="EMBL/GenBank/DDBJ databases">
        <authorList>
            <person name="King R."/>
        </authorList>
    </citation>
    <scope>NUCLEOTIDE SEQUENCE</scope>
</reference>
<dbReference type="GO" id="GO:0008395">
    <property type="term" value="F:steroid hydroxylase activity"/>
    <property type="evidence" value="ECO:0007669"/>
    <property type="project" value="TreeGrafter"/>
</dbReference>
<dbReference type="GO" id="GO:0005506">
    <property type="term" value="F:iron ion binding"/>
    <property type="evidence" value="ECO:0007669"/>
    <property type="project" value="InterPro"/>
</dbReference>
<keyword evidence="13" id="KW-0472">Membrane</keyword>
<dbReference type="GO" id="GO:0006805">
    <property type="term" value="P:xenobiotic metabolic process"/>
    <property type="evidence" value="ECO:0007669"/>
    <property type="project" value="TreeGrafter"/>
</dbReference>
<dbReference type="SUPFAM" id="SSF48264">
    <property type="entry name" value="Cytochrome P450"/>
    <property type="match status" value="1"/>
</dbReference>
<dbReference type="InterPro" id="IPR017972">
    <property type="entry name" value="Cyt_P450_CS"/>
</dbReference>
<feature type="chain" id="PRO_5040144351" description="Cytochrome P450" evidence="16">
    <location>
        <begin position="21"/>
        <end position="481"/>
    </location>
</feature>
<evidence type="ECO:0000256" key="16">
    <source>
        <dbReference type="SAM" id="SignalP"/>
    </source>
</evidence>
<accession>A0A9N9MWH3</accession>
<dbReference type="PANTHER" id="PTHR24300">
    <property type="entry name" value="CYTOCHROME P450 508A4-RELATED"/>
    <property type="match status" value="1"/>
</dbReference>
<comment type="cofactor">
    <cofactor evidence="1 14">
        <name>heme</name>
        <dbReference type="ChEBI" id="CHEBI:30413"/>
    </cofactor>
</comment>
<dbReference type="InterPro" id="IPR050182">
    <property type="entry name" value="Cytochrome_P450_fam2"/>
</dbReference>
<proteinExistence type="inferred from homology"/>
<dbReference type="AlphaFoldDB" id="A0A9N9MWH3"/>
<dbReference type="InterPro" id="IPR001128">
    <property type="entry name" value="Cyt_P450"/>
</dbReference>
<comment type="similarity">
    <text evidence="5 15">Belongs to the cytochrome P450 family.</text>
</comment>
<feature type="non-terminal residue" evidence="17">
    <location>
        <position position="1"/>
    </location>
</feature>
<evidence type="ECO:0000256" key="2">
    <source>
        <dbReference type="ARBA" id="ARBA00003690"/>
    </source>
</evidence>
<evidence type="ECO:0000256" key="12">
    <source>
        <dbReference type="ARBA" id="ARBA00023033"/>
    </source>
</evidence>
<dbReference type="Pfam" id="PF00067">
    <property type="entry name" value="p450"/>
    <property type="match status" value="1"/>
</dbReference>
<comment type="function">
    <text evidence="2">May be involved in the metabolism of insect hormones and in the breakdown of synthetic insecticides.</text>
</comment>
<keyword evidence="7 14" id="KW-0479">Metal-binding</keyword>
<feature type="binding site" description="axial binding residue" evidence="14">
    <location>
        <position position="426"/>
    </location>
    <ligand>
        <name>heme</name>
        <dbReference type="ChEBI" id="CHEBI:30413"/>
    </ligand>
    <ligandPart>
        <name>Fe</name>
        <dbReference type="ChEBI" id="CHEBI:18248"/>
    </ligandPart>
</feature>
<evidence type="ECO:0000256" key="15">
    <source>
        <dbReference type="RuleBase" id="RU000461"/>
    </source>
</evidence>
<dbReference type="PROSITE" id="PS00086">
    <property type="entry name" value="CYTOCHROME_P450"/>
    <property type="match status" value="1"/>
</dbReference>
<dbReference type="EMBL" id="OU892283">
    <property type="protein sequence ID" value="CAG9771581.1"/>
    <property type="molecule type" value="Genomic_DNA"/>
</dbReference>
<evidence type="ECO:0000256" key="9">
    <source>
        <dbReference type="ARBA" id="ARBA00022848"/>
    </source>
</evidence>
<evidence type="ECO:0000313" key="17">
    <source>
        <dbReference type="EMBL" id="CAG9771581.1"/>
    </source>
</evidence>
<dbReference type="Gene3D" id="1.10.630.10">
    <property type="entry name" value="Cytochrome P450"/>
    <property type="match status" value="1"/>
</dbReference>
<evidence type="ECO:0000256" key="10">
    <source>
        <dbReference type="ARBA" id="ARBA00023002"/>
    </source>
</evidence>
<protein>
    <recommendedName>
        <fullName evidence="19">Cytochrome P450</fullName>
    </recommendedName>
</protein>
<evidence type="ECO:0000256" key="5">
    <source>
        <dbReference type="ARBA" id="ARBA00010617"/>
    </source>
</evidence>
<dbReference type="InterPro" id="IPR036396">
    <property type="entry name" value="Cyt_P450_sf"/>
</dbReference>
<evidence type="ECO:0000256" key="14">
    <source>
        <dbReference type="PIRSR" id="PIRSR602401-1"/>
    </source>
</evidence>
<keyword evidence="9" id="KW-0492">Microsome</keyword>
<dbReference type="OrthoDB" id="3934656at2759"/>
<evidence type="ECO:0000256" key="13">
    <source>
        <dbReference type="ARBA" id="ARBA00023136"/>
    </source>
</evidence>
<keyword evidence="18" id="KW-1185">Reference proteome</keyword>
<dbReference type="GO" id="GO:0016712">
    <property type="term" value="F:oxidoreductase activity, acting on paired donors, with incorporation or reduction of molecular oxygen, reduced flavin or flavoprotein as one donor, and incorporation of one atom of oxygen"/>
    <property type="evidence" value="ECO:0007669"/>
    <property type="project" value="TreeGrafter"/>
</dbReference>
<comment type="subcellular location">
    <subcellularLocation>
        <location evidence="4">Endoplasmic reticulum membrane</location>
        <topology evidence="4">Peripheral membrane protein</topology>
    </subcellularLocation>
    <subcellularLocation>
        <location evidence="3">Microsome membrane</location>
        <topology evidence="3">Peripheral membrane protein</topology>
    </subcellularLocation>
</comment>
<evidence type="ECO:0000256" key="11">
    <source>
        <dbReference type="ARBA" id="ARBA00023004"/>
    </source>
</evidence>
<dbReference type="PRINTS" id="PR00463">
    <property type="entry name" value="EP450I"/>
</dbReference>
<evidence type="ECO:0000256" key="1">
    <source>
        <dbReference type="ARBA" id="ARBA00001971"/>
    </source>
</evidence>